<feature type="region of interest" description="Disordered" evidence="1">
    <location>
        <begin position="12"/>
        <end position="48"/>
    </location>
</feature>
<keyword evidence="3" id="KW-1185">Reference proteome</keyword>
<reference evidence="2 3" key="1">
    <citation type="journal article" date="2010" name="Nature">
        <title>Perigord black truffle genome uncovers evolutionary origins and mechanisms of symbiosis.</title>
        <authorList>
            <person name="Martin F."/>
            <person name="Kohler A."/>
            <person name="Murat C."/>
            <person name="Balestrini R."/>
            <person name="Coutinho P.M."/>
            <person name="Jaillon O."/>
            <person name="Montanini B."/>
            <person name="Morin E."/>
            <person name="Noel B."/>
            <person name="Percudani R."/>
            <person name="Porcel B."/>
            <person name="Rubini A."/>
            <person name="Amicucci A."/>
            <person name="Amselem J."/>
            <person name="Anthouard V."/>
            <person name="Arcioni S."/>
            <person name="Artiguenave F."/>
            <person name="Aury J.M."/>
            <person name="Ballario P."/>
            <person name="Bolchi A."/>
            <person name="Brenna A."/>
            <person name="Brun A."/>
            <person name="Buee M."/>
            <person name="Cantarel B."/>
            <person name="Chevalier G."/>
            <person name="Couloux A."/>
            <person name="Da Silva C."/>
            <person name="Denoeud F."/>
            <person name="Duplessis S."/>
            <person name="Ghignone S."/>
            <person name="Hilselberger B."/>
            <person name="Iotti M."/>
            <person name="Marcais B."/>
            <person name="Mello A."/>
            <person name="Miranda M."/>
            <person name="Pacioni G."/>
            <person name="Quesneville H."/>
            <person name="Riccioni C."/>
            <person name="Ruotolo R."/>
            <person name="Splivallo R."/>
            <person name="Stocchi V."/>
            <person name="Tisserant E."/>
            <person name="Viscomi A.R."/>
            <person name="Zambonelli A."/>
            <person name="Zampieri E."/>
            <person name="Henrissat B."/>
            <person name="Lebrun M.H."/>
            <person name="Paolocci F."/>
            <person name="Bonfante P."/>
            <person name="Ottonello S."/>
            <person name="Wincker P."/>
        </authorList>
    </citation>
    <scope>NUCLEOTIDE SEQUENCE [LARGE SCALE GENOMIC DNA]</scope>
    <source>
        <strain evidence="2 3">Mel28</strain>
    </source>
</reference>
<dbReference type="KEGG" id="tml:GSTUM_00007294001"/>
<dbReference type="Proteomes" id="UP000006911">
    <property type="component" value="Unassembled WGS sequence"/>
</dbReference>
<dbReference type="EMBL" id="FN430253">
    <property type="protein sequence ID" value="CAZ83549.1"/>
    <property type="molecule type" value="Genomic_DNA"/>
</dbReference>
<dbReference type="RefSeq" id="XP_002839358.1">
    <property type="nucleotide sequence ID" value="XM_002839312.1"/>
</dbReference>
<evidence type="ECO:0000256" key="1">
    <source>
        <dbReference type="SAM" id="MobiDB-lite"/>
    </source>
</evidence>
<sequence>MVQWLLQLSQRSQRRRGRGFLSPRIHSSSVPTRPTASGSTPPDWDKTGITATSSFSTEWVEVLI</sequence>
<name>D5GGA6_TUBMM</name>
<evidence type="ECO:0000313" key="2">
    <source>
        <dbReference type="EMBL" id="CAZ83549.1"/>
    </source>
</evidence>
<protein>
    <submittedName>
        <fullName evidence="2">(Perigord truffle) hypothetical protein</fullName>
    </submittedName>
</protein>
<gene>
    <name evidence="2" type="ORF">GSTUM_00007294001</name>
</gene>
<dbReference type="InParanoid" id="D5GGA6"/>
<accession>D5GGA6</accession>
<proteinExistence type="predicted"/>
<feature type="compositionally biased region" description="Polar residues" evidence="1">
    <location>
        <begin position="25"/>
        <end position="40"/>
    </location>
</feature>
<dbReference type="AlphaFoldDB" id="D5GGA6"/>
<dbReference type="HOGENOM" id="CLU_2869283_0_0_1"/>
<evidence type="ECO:0000313" key="3">
    <source>
        <dbReference type="Proteomes" id="UP000006911"/>
    </source>
</evidence>
<organism evidence="2 3">
    <name type="scientific">Tuber melanosporum (strain Mel28)</name>
    <name type="common">Perigord black truffle</name>
    <dbReference type="NCBI Taxonomy" id="656061"/>
    <lineage>
        <taxon>Eukaryota</taxon>
        <taxon>Fungi</taxon>
        <taxon>Dikarya</taxon>
        <taxon>Ascomycota</taxon>
        <taxon>Pezizomycotina</taxon>
        <taxon>Pezizomycetes</taxon>
        <taxon>Pezizales</taxon>
        <taxon>Tuberaceae</taxon>
        <taxon>Tuber</taxon>
    </lineage>
</organism>
<dbReference type="GeneID" id="9183147"/>